<evidence type="ECO:0000259" key="2">
    <source>
        <dbReference type="Pfam" id="PF01833"/>
    </source>
</evidence>
<dbReference type="AlphaFoldDB" id="A0A069QLK8"/>
<comment type="caution">
    <text evidence="3">The sequence shown here is derived from an EMBL/GenBank/DDBJ whole genome shotgun (WGS) entry which is preliminary data.</text>
</comment>
<dbReference type="Pfam" id="PF01833">
    <property type="entry name" value="TIG"/>
    <property type="match status" value="1"/>
</dbReference>
<protein>
    <submittedName>
        <fullName evidence="3">NHL repeat protein</fullName>
    </submittedName>
</protein>
<name>A0A069QLK8_HOYLO</name>
<keyword evidence="1" id="KW-0732">Signal</keyword>
<feature type="signal peptide" evidence="1">
    <location>
        <begin position="1"/>
        <end position="33"/>
    </location>
</feature>
<dbReference type="Gene3D" id="2.60.40.10">
    <property type="entry name" value="Immunoglobulins"/>
    <property type="match status" value="1"/>
</dbReference>
<accession>A0A069QLK8</accession>
<proteinExistence type="predicted"/>
<evidence type="ECO:0000256" key="1">
    <source>
        <dbReference type="SAM" id="SignalP"/>
    </source>
</evidence>
<dbReference type="SUPFAM" id="SSF75011">
    <property type="entry name" value="3-carboxy-cis,cis-mucoante lactonizing enzyme"/>
    <property type="match status" value="1"/>
</dbReference>
<dbReference type="PANTHER" id="PTHR13833:SF71">
    <property type="entry name" value="NHL DOMAIN-CONTAINING PROTEIN"/>
    <property type="match status" value="1"/>
</dbReference>
<dbReference type="EMBL" id="JNGW01000036">
    <property type="protein sequence ID" value="KDR52929.1"/>
    <property type="molecule type" value="Genomic_DNA"/>
</dbReference>
<dbReference type="InterPro" id="IPR002909">
    <property type="entry name" value="IPT_dom"/>
</dbReference>
<evidence type="ECO:0000313" key="3">
    <source>
        <dbReference type="EMBL" id="KDR52929.1"/>
    </source>
</evidence>
<organism evidence="3 4">
    <name type="scientific">Hoylesella loescheii DSM 19665 = JCM 12249 = ATCC 15930</name>
    <dbReference type="NCBI Taxonomy" id="1122985"/>
    <lineage>
        <taxon>Bacteria</taxon>
        <taxon>Pseudomonadati</taxon>
        <taxon>Bacteroidota</taxon>
        <taxon>Bacteroidia</taxon>
        <taxon>Bacteroidales</taxon>
        <taxon>Prevotellaceae</taxon>
        <taxon>Hoylesella</taxon>
    </lineage>
</organism>
<dbReference type="InterPro" id="IPR011042">
    <property type="entry name" value="6-blade_b-propeller_TolB-like"/>
</dbReference>
<dbReference type="Proteomes" id="UP000027442">
    <property type="component" value="Unassembled WGS sequence"/>
</dbReference>
<dbReference type="PATRIC" id="fig|1122985.7.peg.1001"/>
<dbReference type="RefSeq" id="WP_018968517.1">
    <property type="nucleotide sequence ID" value="NZ_KB899233.1"/>
</dbReference>
<keyword evidence="4" id="KW-1185">Reference proteome</keyword>
<gene>
    <name evidence="3" type="ORF">HMPREF1991_00966</name>
</gene>
<dbReference type="SUPFAM" id="SSF81296">
    <property type="entry name" value="E set domains"/>
    <property type="match status" value="1"/>
</dbReference>
<dbReference type="PANTHER" id="PTHR13833">
    <property type="match status" value="1"/>
</dbReference>
<dbReference type="CDD" id="cd00603">
    <property type="entry name" value="IPT_PCSR"/>
    <property type="match status" value="1"/>
</dbReference>
<evidence type="ECO:0000313" key="4">
    <source>
        <dbReference type="Proteomes" id="UP000027442"/>
    </source>
</evidence>
<sequence length="494" mass="55367">MKKNNLSIYGRRFTWGTLLFCAACMSACRSDNADDSSGKYDPSRPVTVTDFIPKEGGVDQKLVVYGSNFGNDTSNVKVTIGGQRAVLINVKGDCLYCLVPAKAYTGEVMVSVGGKTANEQSATASSKFNYERKMVVGTLSGIRNQFDDQGWHDGPFDKATGFAGEGCLTFDPIKQNILYAVYDENAHGIQALDMEKKEVKTILSMSKFDNHRLRSIDFSNDGQYMLISTDRDDRQLQSPSVWIVKRNADGTFTDASKSQILAAYKQCNGAAVHPINGELYFNSYERGQVFRLDMNNYFNTVASGGTWYPNWTDGNFKELFTIQDVSWEFKIFIHPTGKYCYIVVVNKHYILRSDYNETTKSFAPPYVVAGQARNDGWVDGVGTGARVNRPYQGCFVKNKKYVTENRDDVYDFYFCDNRNHCIRYLTPDGIVRTYAGRGTSSQAGDGNAWGTEDGDLREVARFNSPTGIAYDESSNTFYILDTQGRKIRTISMEK</sequence>
<reference evidence="3 4" key="1">
    <citation type="submission" date="2013-08" db="EMBL/GenBank/DDBJ databases">
        <authorList>
            <person name="Weinstock G."/>
            <person name="Sodergren E."/>
            <person name="Wylie T."/>
            <person name="Fulton L."/>
            <person name="Fulton R."/>
            <person name="Fronick C."/>
            <person name="O'Laughlin M."/>
            <person name="Godfrey J."/>
            <person name="Miner T."/>
            <person name="Herter B."/>
            <person name="Appelbaum E."/>
            <person name="Cordes M."/>
            <person name="Lek S."/>
            <person name="Wollam A."/>
            <person name="Pepin K.H."/>
            <person name="Palsikar V.B."/>
            <person name="Mitreva M."/>
            <person name="Wilson R.K."/>
        </authorList>
    </citation>
    <scope>NUCLEOTIDE SEQUENCE [LARGE SCALE GENOMIC DNA]</scope>
    <source>
        <strain evidence="3 4">ATCC 15930</strain>
    </source>
</reference>
<dbReference type="eggNOG" id="COG3391">
    <property type="taxonomic scope" value="Bacteria"/>
</dbReference>
<dbReference type="InterPro" id="IPR013783">
    <property type="entry name" value="Ig-like_fold"/>
</dbReference>
<feature type="chain" id="PRO_5001665598" evidence="1">
    <location>
        <begin position="34"/>
        <end position="494"/>
    </location>
</feature>
<dbReference type="Gene3D" id="2.120.10.30">
    <property type="entry name" value="TolB, C-terminal domain"/>
    <property type="match status" value="1"/>
</dbReference>
<dbReference type="InterPro" id="IPR014756">
    <property type="entry name" value="Ig_E-set"/>
</dbReference>
<feature type="domain" description="IPT/TIG" evidence="2">
    <location>
        <begin position="47"/>
        <end position="130"/>
    </location>
</feature>
<dbReference type="HOGENOM" id="CLU_035704_0_0_10"/>